<dbReference type="AlphaFoldDB" id="F2NTM0"/>
<evidence type="ECO:0000259" key="13">
    <source>
        <dbReference type="Pfam" id="PF01728"/>
    </source>
</evidence>
<dbReference type="Gene3D" id="3.40.50.150">
    <property type="entry name" value="Vaccinia Virus protein VP39"/>
    <property type="match status" value="1"/>
</dbReference>
<sequence length="220" mass="25154">MCYFFNNANKSRFFSENQRMPSKQNLYKKPDYWSQKAFKEGYPARSVYKLQEIDEKFGMLKKSSIILDLGAAPGSWTVWLLRNIKQSGKVVSVDLNPLSKDVKAENLVFFQGDLLSEEIRNLIKEQGPYDLVVCDAAPLTTGNRTIDTLRSKALVEMAIWYAGAMLKTGGNFCVKIFQNGDQQKLLMKMREIFTQAKGFKPEACRTESFETYLIGLNKKI</sequence>
<comment type="subcellular location">
    <subcellularLocation>
        <location evidence="11">Cytoplasm</location>
    </subcellularLocation>
</comment>
<keyword evidence="1 11" id="KW-0698">rRNA processing</keyword>
<dbReference type="EC" id="2.1.1.166" evidence="6 11"/>
<dbReference type="InterPro" id="IPR029063">
    <property type="entry name" value="SAM-dependent_MTases_sf"/>
</dbReference>
<keyword evidence="2 11" id="KW-0489">Methyltransferase</keyword>
<keyword evidence="11" id="KW-0963">Cytoplasm</keyword>
<reference evidence="15" key="2">
    <citation type="submission" date="2011-04" db="EMBL/GenBank/DDBJ databases">
        <title>The complete genome of chromosome of Treponema succinifaciens DSM 2489.</title>
        <authorList>
            <person name="Lucas S."/>
            <person name="Copeland A."/>
            <person name="Lapidus A."/>
            <person name="Bruce D."/>
            <person name="Goodwin L."/>
            <person name="Pitluck S."/>
            <person name="Peters L."/>
            <person name="Kyrpides N."/>
            <person name="Mavromatis K."/>
            <person name="Ivanova N."/>
            <person name="Ovchinnikova G."/>
            <person name="Teshima H."/>
            <person name="Detter J.C."/>
            <person name="Tapia R."/>
            <person name="Han C."/>
            <person name="Land M."/>
            <person name="Hauser L."/>
            <person name="Markowitz V."/>
            <person name="Cheng J.-F."/>
            <person name="Hugenholtz P."/>
            <person name="Woyke T."/>
            <person name="Wu D."/>
            <person name="Gronow S."/>
            <person name="Wellnitz S."/>
            <person name="Brambilla E."/>
            <person name="Klenk H.-P."/>
            <person name="Eisen J.A."/>
        </authorList>
    </citation>
    <scope>NUCLEOTIDE SEQUENCE [LARGE SCALE GENOMIC DNA]</scope>
    <source>
        <strain evidence="15">ATCC 33096 / DSM 2489 / 6091</strain>
    </source>
</reference>
<evidence type="ECO:0000256" key="4">
    <source>
        <dbReference type="ARBA" id="ARBA00022691"/>
    </source>
</evidence>
<evidence type="ECO:0000256" key="5">
    <source>
        <dbReference type="ARBA" id="ARBA00037569"/>
    </source>
</evidence>
<keyword evidence="3 11" id="KW-0808">Transferase</keyword>
<dbReference type="STRING" id="869209.Tresu_2210"/>
<evidence type="ECO:0000256" key="10">
    <source>
        <dbReference type="ARBA" id="ARBA00048970"/>
    </source>
</evidence>
<feature type="binding site" evidence="11">
    <location>
        <position position="113"/>
    </location>
    <ligand>
        <name>S-adenosyl-L-methionine</name>
        <dbReference type="ChEBI" id="CHEBI:59789"/>
    </ligand>
</feature>
<comment type="function">
    <text evidence="5 11">Specifically methylates the uridine in position 2552 of 23S rRNA at the 2'-O position of the ribose in the fully assembled 50S ribosomal subunit.</text>
</comment>
<comment type="similarity">
    <text evidence="11">Belongs to the class I-like SAM-binding methyltransferase superfamily. RNA methyltransferase RlmE family.</text>
</comment>
<dbReference type="Pfam" id="PF01728">
    <property type="entry name" value="FtsJ"/>
    <property type="match status" value="1"/>
</dbReference>
<evidence type="ECO:0000256" key="11">
    <source>
        <dbReference type="HAMAP-Rule" id="MF_01547"/>
    </source>
</evidence>
<dbReference type="GO" id="GO:0005737">
    <property type="term" value="C:cytoplasm"/>
    <property type="evidence" value="ECO:0007669"/>
    <property type="project" value="UniProtKB-SubCell"/>
</dbReference>
<dbReference type="InterPro" id="IPR002877">
    <property type="entry name" value="RNA_MeTrfase_FtsJ_dom"/>
</dbReference>
<dbReference type="PIRSF" id="PIRSF005461">
    <property type="entry name" value="23S_rRNA_mtase"/>
    <property type="match status" value="1"/>
</dbReference>
<dbReference type="HOGENOM" id="CLU_009422_4_4_12"/>
<evidence type="ECO:0000256" key="7">
    <source>
        <dbReference type="ARBA" id="ARBA00041129"/>
    </source>
</evidence>
<feature type="binding site" evidence="11">
    <location>
        <position position="94"/>
    </location>
    <ligand>
        <name>S-adenosyl-L-methionine</name>
        <dbReference type="ChEBI" id="CHEBI:59789"/>
    </ligand>
</feature>
<feature type="binding site" evidence="11">
    <location>
        <position position="135"/>
    </location>
    <ligand>
        <name>S-adenosyl-L-methionine</name>
        <dbReference type="ChEBI" id="CHEBI:59789"/>
    </ligand>
</feature>
<accession>F2NTM0</accession>
<dbReference type="KEGG" id="tsu:Tresu_2210"/>
<dbReference type="PANTHER" id="PTHR10920:SF18">
    <property type="entry name" value="RRNA METHYLTRANSFERASE 2, MITOCHONDRIAL"/>
    <property type="match status" value="1"/>
</dbReference>
<protein>
    <recommendedName>
        <fullName evidence="7 11">Ribosomal RNA large subunit methyltransferase E</fullName>
        <ecNumber evidence="6 11">2.1.1.166</ecNumber>
    </recommendedName>
    <alternativeName>
        <fullName evidence="9 11">23S rRNA Um2552 methyltransferase</fullName>
    </alternativeName>
    <alternativeName>
        <fullName evidence="8 11">rRNA (uridine-2'-O-)-methyltransferase</fullName>
    </alternativeName>
</protein>
<comment type="catalytic activity">
    <reaction evidence="10 11">
        <text>uridine(2552) in 23S rRNA + S-adenosyl-L-methionine = 2'-O-methyluridine(2552) in 23S rRNA + S-adenosyl-L-homocysteine + H(+)</text>
        <dbReference type="Rhea" id="RHEA:42720"/>
        <dbReference type="Rhea" id="RHEA-COMP:10202"/>
        <dbReference type="Rhea" id="RHEA-COMP:10203"/>
        <dbReference type="ChEBI" id="CHEBI:15378"/>
        <dbReference type="ChEBI" id="CHEBI:57856"/>
        <dbReference type="ChEBI" id="CHEBI:59789"/>
        <dbReference type="ChEBI" id="CHEBI:65315"/>
        <dbReference type="ChEBI" id="CHEBI:74478"/>
        <dbReference type="EC" id="2.1.1.166"/>
    </reaction>
</comment>
<feature type="binding site" evidence="11">
    <location>
        <position position="76"/>
    </location>
    <ligand>
        <name>S-adenosyl-L-methionine</name>
        <dbReference type="ChEBI" id="CHEBI:59789"/>
    </ligand>
</feature>
<dbReference type="eggNOG" id="COG0293">
    <property type="taxonomic scope" value="Bacteria"/>
</dbReference>
<dbReference type="SUPFAM" id="SSF53335">
    <property type="entry name" value="S-adenosyl-L-methionine-dependent methyltransferases"/>
    <property type="match status" value="1"/>
</dbReference>
<dbReference type="InterPro" id="IPR015507">
    <property type="entry name" value="rRNA-MeTfrase_E"/>
</dbReference>
<name>F2NTM0_TRES6</name>
<evidence type="ECO:0000256" key="3">
    <source>
        <dbReference type="ARBA" id="ARBA00022679"/>
    </source>
</evidence>
<dbReference type="HAMAP" id="MF_01547">
    <property type="entry name" value="RNA_methyltr_E"/>
    <property type="match status" value="1"/>
</dbReference>
<evidence type="ECO:0000256" key="9">
    <source>
        <dbReference type="ARBA" id="ARBA00042745"/>
    </source>
</evidence>
<evidence type="ECO:0000256" key="8">
    <source>
        <dbReference type="ARBA" id="ARBA00041995"/>
    </source>
</evidence>
<evidence type="ECO:0000256" key="6">
    <source>
        <dbReference type="ARBA" id="ARBA00038861"/>
    </source>
</evidence>
<dbReference type="EMBL" id="CP002631">
    <property type="protein sequence ID" value="AEB15079.1"/>
    <property type="molecule type" value="Genomic_DNA"/>
</dbReference>
<reference evidence="14 15" key="1">
    <citation type="journal article" date="2011" name="Stand. Genomic Sci.">
        <title>Complete genome sequence of Treponema succinifaciens type strain (6091).</title>
        <authorList>
            <person name="Han C."/>
            <person name="Gronow S."/>
            <person name="Teshima H."/>
            <person name="Lapidus A."/>
            <person name="Nolan M."/>
            <person name="Lucas S."/>
            <person name="Hammon N."/>
            <person name="Deshpande S."/>
            <person name="Cheng J.F."/>
            <person name="Zeytun A."/>
            <person name="Tapia R."/>
            <person name="Goodwin L."/>
            <person name="Pitluck S."/>
            <person name="Liolios K."/>
            <person name="Pagani I."/>
            <person name="Ivanova N."/>
            <person name="Mavromatis K."/>
            <person name="Mikhailova N."/>
            <person name="Huntemann M."/>
            <person name="Pati A."/>
            <person name="Chen A."/>
            <person name="Palaniappan K."/>
            <person name="Land M."/>
            <person name="Hauser L."/>
            <person name="Brambilla E.M."/>
            <person name="Rohde M."/>
            <person name="Goker M."/>
            <person name="Woyke T."/>
            <person name="Bristow J."/>
            <person name="Eisen J.A."/>
            <person name="Markowitz V."/>
            <person name="Hugenholtz P."/>
            <person name="Kyrpides N.C."/>
            <person name="Klenk H.P."/>
            <person name="Detter J.C."/>
        </authorList>
    </citation>
    <scope>NUCLEOTIDE SEQUENCE [LARGE SCALE GENOMIC DNA]</scope>
    <source>
        <strain evidence="15">ATCC 33096 / DSM 2489 / 6091</strain>
    </source>
</reference>
<feature type="binding site" evidence="11">
    <location>
        <position position="74"/>
    </location>
    <ligand>
        <name>S-adenosyl-L-methionine</name>
        <dbReference type="ChEBI" id="CHEBI:59789"/>
    </ligand>
</feature>
<evidence type="ECO:0000256" key="2">
    <source>
        <dbReference type="ARBA" id="ARBA00022603"/>
    </source>
</evidence>
<dbReference type="InterPro" id="IPR050082">
    <property type="entry name" value="RNA_methyltr_RlmE"/>
</dbReference>
<evidence type="ECO:0000313" key="14">
    <source>
        <dbReference type="EMBL" id="AEB15079.1"/>
    </source>
</evidence>
<feature type="active site" description="Proton acceptor" evidence="11 12">
    <location>
        <position position="175"/>
    </location>
</feature>
<organism evidence="14 15">
    <name type="scientific">Treponema succinifaciens (strain ATCC 33096 / DSM 2489 / 6091)</name>
    <dbReference type="NCBI Taxonomy" id="869209"/>
    <lineage>
        <taxon>Bacteria</taxon>
        <taxon>Pseudomonadati</taxon>
        <taxon>Spirochaetota</taxon>
        <taxon>Spirochaetia</taxon>
        <taxon>Spirochaetales</taxon>
        <taxon>Treponemataceae</taxon>
        <taxon>Treponema</taxon>
    </lineage>
</organism>
<feature type="domain" description="Ribosomal RNA methyltransferase FtsJ" evidence="13">
    <location>
        <begin position="42"/>
        <end position="218"/>
    </location>
</feature>
<keyword evidence="4 11" id="KW-0949">S-adenosyl-L-methionine</keyword>
<dbReference type="Proteomes" id="UP000006852">
    <property type="component" value="Chromosome"/>
</dbReference>
<dbReference type="GO" id="GO:0008650">
    <property type="term" value="F:rRNA (uridine-2'-O-)-methyltransferase activity"/>
    <property type="evidence" value="ECO:0007669"/>
    <property type="project" value="UniProtKB-UniRule"/>
</dbReference>
<dbReference type="PANTHER" id="PTHR10920">
    <property type="entry name" value="RIBOSOMAL RNA METHYLTRANSFERASE"/>
    <property type="match status" value="1"/>
</dbReference>
<gene>
    <name evidence="11" type="primary">rlmE</name>
    <name evidence="11" type="synonym">ftsJ</name>
    <name evidence="11" type="synonym">rrmJ</name>
    <name evidence="14" type="ordered locus">Tresu_2210</name>
</gene>
<evidence type="ECO:0000256" key="1">
    <source>
        <dbReference type="ARBA" id="ARBA00022552"/>
    </source>
</evidence>
<keyword evidence="15" id="KW-1185">Reference proteome</keyword>
<proteinExistence type="inferred from homology"/>
<evidence type="ECO:0000256" key="12">
    <source>
        <dbReference type="PIRSR" id="PIRSR005461-1"/>
    </source>
</evidence>
<evidence type="ECO:0000313" key="15">
    <source>
        <dbReference type="Proteomes" id="UP000006852"/>
    </source>
</evidence>